<dbReference type="GO" id="GO:0005886">
    <property type="term" value="C:plasma membrane"/>
    <property type="evidence" value="ECO:0007669"/>
    <property type="project" value="UniProtKB-SubCell"/>
</dbReference>
<evidence type="ECO:0000313" key="9">
    <source>
        <dbReference type="EMBL" id="CEO90067.1"/>
    </source>
</evidence>
<gene>
    <name evidence="9" type="ORF">SSCH_710011</name>
</gene>
<sequence length="870" mass="97056">MNIINTLTLRSLKLNRKRTIVTIIGIILSTAMICGTITLSASFQDLFVQIAIKTDGNFHATFYGLKLDETKYITDNPYTKKAVLSRNLGYALFEQSTSENKPYFFVKEYDAAAFRQMPVQLTAGRFPEKAGEVLISEEIPKRGGKAYQIGETIAFNLGERINEEGQQLPDDLSFEETEKFVTTGTKTYTITGYMAKPHFEMIRSTPGFTVIGFLDPGGLIPNEAVNVSILGKNPRQIYDRVPEMAKKAGARDYDYNSELLKYMGISKNENVNAMFNSVTAIVIILILVGSVTVIYNAFAISVSERKKQFGMLASTGATPRQIRRTVFFEGALLGLAGIPLGILSGVGGIGVTLSVVNRLISDMISMYDVALRLIVSPGIILATIAFVGLIIFISAYLPAVRASATSPIEAIRLSKDIKIKGKTVKTSRLTRFLWGIEGELALKNLKRNRRRYRATVVSLFISIVLFISFSSFITYAFKSTGLYYQDIPYNLSVVAENASAEQQKSFYERITDLDEVERYAVVRENQVGSWLTRSQFSPYIQKNCIDKKLFGANEDGHYQCVFHITALGDKEFKTYTEENGLDWADFKDTQNLKGILINKSITHDAKLTEYNPLQIKAGEKLLLEGFQDGEETDAADFTMEVGAVTDSLPLGVSSACSGSVKMIVSEEVFAAIDTLLQKDSQKPYDHGCPTELYLCTKDSTGLAAQIRTIFEDYDDQCSLWLYDVEAEKQDMERGNTVISIFLYGFITLITLIGVTNIFNTISTNVALRRREFAILQSMGLTPKGFNKIINYESIFYGLKALLYGLPVSILISVWMYNSFGNMFEFAFILPWKEILYCVAGVFVIIFITMLHASAKLKNDNIVDALRGENL</sequence>
<feature type="transmembrane region" description="Helical" evidence="7">
    <location>
        <begin position="330"/>
        <end position="353"/>
    </location>
</feature>
<evidence type="ECO:0000256" key="4">
    <source>
        <dbReference type="ARBA" id="ARBA00022989"/>
    </source>
</evidence>
<reference evidence="10" key="1">
    <citation type="submission" date="2015-01" db="EMBL/GenBank/DDBJ databases">
        <authorList>
            <person name="Manzoor Shahid"/>
            <person name="Zubair Saima"/>
        </authorList>
    </citation>
    <scope>NUCLEOTIDE SEQUENCE [LARGE SCALE GENOMIC DNA]</scope>
    <source>
        <strain evidence="10">Sp3</strain>
    </source>
</reference>
<feature type="transmembrane region" description="Helical" evidence="7">
    <location>
        <begin position="20"/>
        <end position="43"/>
    </location>
</feature>
<evidence type="ECO:0000256" key="7">
    <source>
        <dbReference type="SAM" id="Phobius"/>
    </source>
</evidence>
<accession>A0A0B7MQT5</accession>
<evidence type="ECO:0000313" key="10">
    <source>
        <dbReference type="Proteomes" id="UP000046155"/>
    </source>
</evidence>
<feature type="transmembrane region" description="Helical" evidence="7">
    <location>
        <begin position="456"/>
        <end position="477"/>
    </location>
</feature>
<evidence type="ECO:0000259" key="8">
    <source>
        <dbReference type="Pfam" id="PF02687"/>
    </source>
</evidence>
<proteinExistence type="inferred from homology"/>
<evidence type="ECO:0000256" key="1">
    <source>
        <dbReference type="ARBA" id="ARBA00004651"/>
    </source>
</evidence>
<organism evidence="9 10">
    <name type="scientific">Syntrophaceticus schinkii</name>
    <dbReference type="NCBI Taxonomy" id="499207"/>
    <lineage>
        <taxon>Bacteria</taxon>
        <taxon>Bacillati</taxon>
        <taxon>Bacillota</taxon>
        <taxon>Clostridia</taxon>
        <taxon>Thermoanaerobacterales</taxon>
        <taxon>Thermoanaerobacterales Family III. Incertae Sedis</taxon>
        <taxon>Syntrophaceticus</taxon>
    </lineage>
</organism>
<keyword evidence="5 7" id="KW-0472">Membrane</keyword>
<protein>
    <recommendedName>
        <fullName evidence="8">ABC3 transporter permease C-terminal domain-containing protein</fullName>
    </recommendedName>
</protein>
<evidence type="ECO:0000256" key="2">
    <source>
        <dbReference type="ARBA" id="ARBA00022475"/>
    </source>
</evidence>
<evidence type="ECO:0000256" key="3">
    <source>
        <dbReference type="ARBA" id="ARBA00022692"/>
    </source>
</evidence>
<feature type="transmembrane region" description="Helical" evidence="7">
    <location>
        <begin position="373"/>
        <end position="397"/>
    </location>
</feature>
<feature type="transmembrane region" description="Helical" evidence="7">
    <location>
        <begin position="740"/>
        <end position="761"/>
    </location>
</feature>
<comment type="subcellular location">
    <subcellularLocation>
        <location evidence="1">Cell membrane</location>
        <topology evidence="1">Multi-pass membrane protein</topology>
    </subcellularLocation>
</comment>
<dbReference type="OrthoDB" id="9793166at2"/>
<dbReference type="PANTHER" id="PTHR30572">
    <property type="entry name" value="MEMBRANE COMPONENT OF TRANSPORTER-RELATED"/>
    <property type="match status" value="1"/>
</dbReference>
<dbReference type="Proteomes" id="UP000046155">
    <property type="component" value="Unassembled WGS sequence"/>
</dbReference>
<dbReference type="AlphaFoldDB" id="A0A0B7MQT5"/>
<dbReference type="InterPro" id="IPR003838">
    <property type="entry name" value="ABC3_permease_C"/>
</dbReference>
<evidence type="ECO:0000256" key="6">
    <source>
        <dbReference type="ARBA" id="ARBA00038076"/>
    </source>
</evidence>
<name>A0A0B7MQT5_9FIRM</name>
<comment type="similarity">
    <text evidence="6">Belongs to the ABC-4 integral membrane protein family.</text>
</comment>
<dbReference type="InterPro" id="IPR050250">
    <property type="entry name" value="Macrolide_Exporter_MacB"/>
</dbReference>
<keyword evidence="3 7" id="KW-0812">Transmembrane</keyword>
<evidence type="ECO:0000256" key="5">
    <source>
        <dbReference type="ARBA" id="ARBA00023136"/>
    </source>
</evidence>
<dbReference type="RefSeq" id="WP_044665884.1">
    <property type="nucleotide sequence ID" value="NZ_CDRZ01000271.1"/>
</dbReference>
<dbReference type="GO" id="GO:0022857">
    <property type="term" value="F:transmembrane transporter activity"/>
    <property type="evidence" value="ECO:0007669"/>
    <property type="project" value="TreeGrafter"/>
</dbReference>
<keyword evidence="4 7" id="KW-1133">Transmembrane helix</keyword>
<feature type="domain" description="ABC3 transporter permease C-terminal" evidence="8">
    <location>
        <begin position="745"/>
        <end position="860"/>
    </location>
</feature>
<keyword evidence="2" id="KW-1003">Cell membrane</keyword>
<feature type="transmembrane region" description="Helical" evidence="7">
    <location>
        <begin position="793"/>
        <end position="816"/>
    </location>
</feature>
<keyword evidence="10" id="KW-1185">Reference proteome</keyword>
<feature type="transmembrane region" description="Helical" evidence="7">
    <location>
        <begin position="273"/>
        <end position="298"/>
    </location>
</feature>
<dbReference type="EMBL" id="CDRZ01000271">
    <property type="protein sequence ID" value="CEO90067.1"/>
    <property type="molecule type" value="Genomic_DNA"/>
</dbReference>
<feature type="transmembrane region" description="Helical" evidence="7">
    <location>
        <begin position="828"/>
        <end position="850"/>
    </location>
</feature>
<dbReference type="PANTHER" id="PTHR30572:SF4">
    <property type="entry name" value="ABC TRANSPORTER PERMEASE YTRF"/>
    <property type="match status" value="1"/>
</dbReference>
<dbReference type="Pfam" id="PF02687">
    <property type="entry name" value="FtsX"/>
    <property type="match status" value="2"/>
</dbReference>
<feature type="domain" description="ABC3 transporter permease C-terminal" evidence="8">
    <location>
        <begin position="281"/>
        <end position="407"/>
    </location>
</feature>